<evidence type="ECO:0000313" key="2">
    <source>
        <dbReference type="EMBL" id="OYD86408.1"/>
    </source>
</evidence>
<organism evidence="2 3">
    <name type="scientific">Azospirillum brasilense</name>
    <dbReference type="NCBI Taxonomy" id="192"/>
    <lineage>
        <taxon>Bacteria</taxon>
        <taxon>Pseudomonadati</taxon>
        <taxon>Pseudomonadota</taxon>
        <taxon>Alphaproteobacteria</taxon>
        <taxon>Rhodospirillales</taxon>
        <taxon>Azospirillaceae</taxon>
        <taxon>Azospirillum</taxon>
    </lineage>
</organism>
<evidence type="ECO:0000256" key="1">
    <source>
        <dbReference type="SAM" id="MobiDB-lite"/>
    </source>
</evidence>
<gene>
    <name evidence="2" type="ORF">CHT98_02285</name>
</gene>
<evidence type="ECO:0000313" key="3">
    <source>
        <dbReference type="Proteomes" id="UP000215367"/>
    </source>
</evidence>
<proteinExistence type="predicted"/>
<dbReference type="EMBL" id="NOWT01000001">
    <property type="protein sequence ID" value="OYD86408.1"/>
    <property type="molecule type" value="Genomic_DNA"/>
</dbReference>
<protein>
    <submittedName>
        <fullName evidence="2">Uncharacterized protein</fullName>
    </submittedName>
</protein>
<dbReference type="AlphaFoldDB" id="A0A235HKN3"/>
<name>A0A235HKN3_AZOBR</name>
<feature type="region of interest" description="Disordered" evidence="1">
    <location>
        <begin position="28"/>
        <end position="62"/>
    </location>
</feature>
<dbReference type="Proteomes" id="UP000215367">
    <property type="component" value="Unassembled WGS sequence"/>
</dbReference>
<comment type="caution">
    <text evidence="2">The sequence shown here is derived from an EMBL/GenBank/DDBJ whole genome shotgun (WGS) entry which is preliminary data.</text>
</comment>
<sequence length="62" mass="6545">MAFATIAGVEEVPRRAWCGAERRAFPAMERRRSATPDGDAGRVASSGVPMTGDHLRSGTSIA</sequence>
<accession>A0A235HKN3</accession>
<reference evidence="2 3" key="1">
    <citation type="submission" date="2017-07" db="EMBL/GenBank/DDBJ databases">
        <title>Whole genome sequence of Azospirillum brasilense 2A1, a potential biofertilizer strain.</title>
        <authorList>
            <person name="Fontana C.A."/>
            <person name="Toffoli L.M."/>
            <person name="Salazar S.M."/>
            <person name="Puglisi E."/>
            <person name="Pedraza R."/>
            <person name="Bassi D."/>
            <person name="Cocconcelli P.S."/>
        </authorList>
    </citation>
    <scope>NUCLEOTIDE SEQUENCE [LARGE SCALE GENOMIC DNA]</scope>
    <source>
        <strain evidence="2 3">2A1</strain>
    </source>
</reference>